<organism evidence="1 2">
    <name type="scientific">Arsenicitalea aurantiaca</name>
    <dbReference type="NCBI Taxonomy" id="1783274"/>
    <lineage>
        <taxon>Bacteria</taxon>
        <taxon>Pseudomonadati</taxon>
        <taxon>Pseudomonadota</taxon>
        <taxon>Alphaproteobacteria</taxon>
        <taxon>Hyphomicrobiales</taxon>
        <taxon>Devosiaceae</taxon>
        <taxon>Arsenicitalea</taxon>
    </lineage>
</organism>
<protein>
    <submittedName>
        <fullName evidence="1">DUF721 domain-containing protein</fullName>
    </submittedName>
</protein>
<dbReference type="AlphaFoldDB" id="A0A433XAQ8"/>
<dbReference type="OrthoDB" id="7160947at2"/>
<dbReference type="RefSeq" id="WP_127188401.1">
    <property type="nucleotide sequence ID" value="NZ_RZNJ01000003.1"/>
</dbReference>
<comment type="caution">
    <text evidence="1">The sequence shown here is derived from an EMBL/GenBank/DDBJ whole genome shotgun (WGS) entry which is preliminary data.</text>
</comment>
<evidence type="ECO:0000313" key="2">
    <source>
        <dbReference type="Proteomes" id="UP000281547"/>
    </source>
</evidence>
<dbReference type="Proteomes" id="UP000281547">
    <property type="component" value="Unassembled WGS sequence"/>
</dbReference>
<proteinExistence type="predicted"/>
<name>A0A433XAQ8_9HYPH</name>
<keyword evidence="2" id="KW-1185">Reference proteome</keyword>
<evidence type="ECO:0000313" key="1">
    <source>
        <dbReference type="EMBL" id="RUT31155.1"/>
    </source>
</evidence>
<dbReference type="InterPro" id="IPR007922">
    <property type="entry name" value="DciA-like"/>
</dbReference>
<sequence>MPIKQSKDAPKRLNRTVPLGDAMGRLLEPAFRKRGFASRDIVTHWPSIAPSPYDRVAMPDRLAWPRGEKRAEGATLYLRALPGHGTAIAHDGPRIAASVNRYFGYVLVAQVRLSAEPFTPHSAAKAQSVDEIDASQRRHIEDSVQDVEDEGLREALKGLGEALMKRRRK</sequence>
<gene>
    <name evidence="1" type="ORF">EMQ25_09810</name>
</gene>
<reference evidence="1 2" key="1">
    <citation type="journal article" date="2016" name="Int. J. Syst. Evol. Microbiol.">
        <title>Arsenicitalea aurantiaca gen. nov., sp. nov., a new member of the family Hyphomicrobiaceae, isolated from high-arsenic sediment.</title>
        <authorList>
            <person name="Mu Y."/>
            <person name="Zhou L."/>
            <person name="Zeng X.C."/>
            <person name="Liu L."/>
            <person name="Pan Y."/>
            <person name="Chen X."/>
            <person name="Wang J."/>
            <person name="Li S."/>
            <person name="Li W.J."/>
            <person name="Wang Y."/>
        </authorList>
    </citation>
    <scope>NUCLEOTIDE SEQUENCE [LARGE SCALE GENOMIC DNA]</scope>
    <source>
        <strain evidence="1 2">42-50</strain>
    </source>
</reference>
<dbReference type="EMBL" id="RZNJ01000003">
    <property type="protein sequence ID" value="RUT31155.1"/>
    <property type="molecule type" value="Genomic_DNA"/>
</dbReference>
<dbReference type="InterPro" id="IPR010593">
    <property type="entry name" value="DUF1159"/>
</dbReference>
<dbReference type="PIRSF" id="PIRSF032064">
    <property type="entry name" value="UCP032064"/>
    <property type="match status" value="1"/>
</dbReference>
<accession>A0A433XAQ8</accession>
<dbReference type="Pfam" id="PF05258">
    <property type="entry name" value="DciA"/>
    <property type="match status" value="1"/>
</dbReference>